<proteinExistence type="inferred from homology"/>
<sequence>MDELAVGRRVAQARDVADITQDGLARAVGLDRTAIKHLESGERKLDVTELAAIAQVLGRHLSFFAQPPAPAVVSRRADAGLQHSTSRSLDIELDQFAGDVRTLFEVGEISPVARTGRHAPEDEVRAEQMAKGIRSSLGMDLGSEYEAVRDLGQACQRLGLYTYSASLGEAGPDGASVEVSGEYLDVGAAVVNGDVPSGRRRVTLAHQLGHWVCGDPYGSSTSPETENLIHAFALHFLAPRAGLHIIWGDHDDWSDRDRVLAASATYGLSWSATLQQLKNVGIIDFDRLQELREFDPPLGDYLRLGFSRTDELASPYLSPGFVSACVNGYANQKLTQGRALELLRGTLSARDLPQKHAKSLDDIRASFTGHDG</sequence>
<dbReference type="InterPro" id="IPR001387">
    <property type="entry name" value="Cro/C1-type_HTH"/>
</dbReference>
<dbReference type="InterPro" id="IPR010359">
    <property type="entry name" value="IrrE_HExxH"/>
</dbReference>
<dbReference type="Pfam" id="PF06114">
    <property type="entry name" value="Peptidase_M78"/>
    <property type="match status" value="1"/>
</dbReference>
<dbReference type="STRING" id="53376.BST25_08700"/>
<dbReference type="GO" id="GO:0003677">
    <property type="term" value="F:DNA binding"/>
    <property type="evidence" value="ECO:0007669"/>
    <property type="project" value="InterPro"/>
</dbReference>
<reference evidence="3 4" key="1">
    <citation type="submission" date="2017-02" db="EMBL/GenBank/DDBJ databases">
        <title>The new phylogeny of genus Mycobacterium.</title>
        <authorList>
            <person name="Tortoli E."/>
            <person name="Trovato A."/>
            <person name="Cirillo D.M."/>
        </authorList>
    </citation>
    <scope>NUCLEOTIDE SEQUENCE [LARGE SCALE GENOMIC DNA]</scope>
    <source>
        <strain evidence="3 4">DSM 44471</strain>
    </source>
</reference>
<dbReference type="Gene3D" id="1.10.260.40">
    <property type="entry name" value="lambda repressor-like DNA-binding domains"/>
    <property type="match status" value="1"/>
</dbReference>
<dbReference type="Pfam" id="PF01381">
    <property type="entry name" value="HTH_3"/>
    <property type="match status" value="1"/>
</dbReference>
<dbReference type="PANTHER" id="PTHR43236:SF1">
    <property type="entry name" value="BLL7220 PROTEIN"/>
    <property type="match status" value="1"/>
</dbReference>
<evidence type="ECO:0000256" key="1">
    <source>
        <dbReference type="ARBA" id="ARBA00007227"/>
    </source>
</evidence>
<dbReference type="SMART" id="SM00530">
    <property type="entry name" value="HTH_XRE"/>
    <property type="match status" value="1"/>
</dbReference>
<dbReference type="CDD" id="cd00093">
    <property type="entry name" value="HTH_XRE"/>
    <property type="match status" value="1"/>
</dbReference>
<organism evidence="3 4">
    <name type="scientific">Mycobacterium heidelbergense</name>
    <dbReference type="NCBI Taxonomy" id="53376"/>
    <lineage>
        <taxon>Bacteria</taxon>
        <taxon>Bacillati</taxon>
        <taxon>Actinomycetota</taxon>
        <taxon>Actinomycetes</taxon>
        <taxon>Mycobacteriales</taxon>
        <taxon>Mycobacteriaceae</taxon>
        <taxon>Mycobacterium</taxon>
        <taxon>Mycobacterium simiae complex</taxon>
    </lineage>
</organism>
<dbReference type="AlphaFoldDB" id="A0A1X0DQH0"/>
<evidence type="ECO:0000313" key="3">
    <source>
        <dbReference type="EMBL" id="ORA74643.1"/>
    </source>
</evidence>
<dbReference type="InterPro" id="IPR052345">
    <property type="entry name" value="Rad_response_metalloprotease"/>
</dbReference>
<comment type="caution">
    <text evidence="3">The sequence shown here is derived from an EMBL/GenBank/DDBJ whole genome shotgun (WGS) entry which is preliminary data.</text>
</comment>
<dbReference type="PANTHER" id="PTHR43236">
    <property type="entry name" value="ANTITOXIN HIGA1"/>
    <property type="match status" value="1"/>
</dbReference>
<name>A0A1X0DQH0_MYCHE</name>
<accession>A0A1X0DQH0</accession>
<feature type="domain" description="HTH cro/C1-type" evidence="2">
    <location>
        <begin position="10"/>
        <end position="64"/>
    </location>
</feature>
<dbReference type="SUPFAM" id="SSF47413">
    <property type="entry name" value="lambda repressor-like DNA-binding domains"/>
    <property type="match status" value="1"/>
</dbReference>
<dbReference type="InterPro" id="IPR010982">
    <property type="entry name" value="Lambda_DNA-bd_dom_sf"/>
</dbReference>
<evidence type="ECO:0000259" key="2">
    <source>
        <dbReference type="PROSITE" id="PS50943"/>
    </source>
</evidence>
<gene>
    <name evidence="3" type="ORF">BST25_08700</name>
</gene>
<evidence type="ECO:0000313" key="4">
    <source>
        <dbReference type="Proteomes" id="UP000192566"/>
    </source>
</evidence>
<dbReference type="EMBL" id="MVHR01000009">
    <property type="protein sequence ID" value="ORA74643.1"/>
    <property type="molecule type" value="Genomic_DNA"/>
</dbReference>
<dbReference type="PROSITE" id="PS50943">
    <property type="entry name" value="HTH_CROC1"/>
    <property type="match status" value="1"/>
</dbReference>
<comment type="similarity">
    <text evidence="1">Belongs to the short-chain fatty acyl-CoA assimilation regulator (ScfR) family.</text>
</comment>
<dbReference type="Proteomes" id="UP000192566">
    <property type="component" value="Unassembled WGS sequence"/>
</dbReference>
<protein>
    <recommendedName>
        <fullName evidence="2">HTH cro/C1-type domain-containing protein</fullName>
    </recommendedName>
</protein>
<keyword evidence="4" id="KW-1185">Reference proteome</keyword>